<dbReference type="InterPro" id="IPR016162">
    <property type="entry name" value="Ald_DH_N"/>
</dbReference>
<keyword evidence="4 7" id="KW-0521">NADP</keyword>
<dbReference type="GO" id="GO:0050661">
    <property type="term" value="F:NADP binding"/>
    <property type="evidence" value="ECO:0007669"/>
    <property type="project" value="InterPro"/>
</dbReference>
<evidence type="ECO:0000313" key="10">
    <source>
        <dbReference type="Proteomes" id="UP000317371"/>
    </source>
</evidence>
<accession>A0A540VAC9</accession>
<dbReference type="PANTHER" id="PTHR11063">
    <property type="entry name" value="GLUTAMATE SEMIALDEHYDE DEHYDROGENASE"/>
    <property type="match status" value="1"/>
</dbReference>
<dbReference type="InterPro" id="IPR012134">
    <property type="entry name" value="Glu-5-SA_DH"/>
</dbReference>
<keyword evidence="10" id="KW-1185">Reference proteome</keyword>
<dbReference type="OrthoDB" id="9809970at2"/>
<evidence type="ECO:0000256" key="4">
    <source>
        <dbReference type="ARBA" id="ARBA00022857"/>
    </source>
</evidence>
<dbReference type="InterPro" id="IPR016161">
    <property type="entry name" value="Ald_DH/histidinol_DH"/>
</dbReference>
<evidence type="ECO:0000259" key="8">
    <source>
        <dbReference type="Pfam" id="PF00171"/>
    </source>
</evidence>
<dbReference type="Gene3D" id="3.40.309.10">
    <property type="entry name" value="Aldehyde Dehydrogenase, Chain A, domain 2"/>
    <property type="match status" value="1"/>
</dbReference>
<dbReference type="InterPro" id="IPR015590">
    <property type="entry name" value="Aldehyde_DH_dom"/>
</dbReference>
<keyword evidence="3 7" id="KW-0641">Proline biosynthesis</keyword>
<dbReference type="HAMAP" id="MF_00412">
    <property type="entry name" value="ProA"/>
    <property type="match status" value="1"/>
</dbReference>
<sequence>MDEVMEKTREQVDMEALGRAARAASRVLATLTTDVKNQALLAIADELEAQSQAVMERNGLDIADGQAKGLSDALLDRLLLTEQRIAGLAADIRRVASLPDPVGAEMDSRVLPNGLRLSRRRIPIGVLGVIYEARPNVTIDIASLSLKTGNAVILRGGSETLRSNMALVDVIHRALDRVNLPRAAVQYISNPDRAYVTQLLHLDKYVDMIIPRGGHRLHELCRRESTIPVITGGIGICHLYVDDSADQEKALDVIENAKVQRPSVCNALDTLLVNRKIAQEFLPKVAARLAQSHVELRATPDAYAILAQGNHGATVREAGPEDFDTEWMALILGIKIVDTLDEAIAHIQEHSMDHSDGILTNNWANAVRFVNEVNSSAVFVNASTRFNDGGQFGLGAEVAISTQKLHARGPMGLEELTTYKWVCLGDWHIRR</sequence>
<dbReference type="PIRSF" id="PIRSF000151">
    <property type="entry name" value="GPR"/>
    <property type="match status" value="1"/>
</dbReference>
<feature type="domain" description="Aldehyde dehydrogenase" evidence="8">
    <location>
        <begin position="6"/>
        <end position="295"/>
    </location>
</feature>
<evidence type="ECO:0000256" key="7">
    <source>
        <dbReference type="HAMAP-Rule" id="MF_00412"/>
    </source>
</evidence>
<comment type="caution">
    <text evidence="9">The sequence shown here is derived from an EMBL/GenBank/DDBJ whole genome shotgun (WGS) entry which is preliminary data.</text>
</comment>
<dbReference type="FunFam" id="3.40.309.10:FF:000006">
    <property type="entry name" value="Gamma-glutamyl phosphate reductase"/>
    <property type="match status" value="1"/>
</dbReference>
<dbReference type="CDD" id="cd07079">
    <property type="entry name" value="ALDH_F18-19_ProA-GPR"/>
    <property type="match status" value="1"/>
</dbReference>
<keyword evidence="7" id="KW-0963">Cytoplasm</keyword>
<dbReference type="UniPathway" id="UPA00098">
    <property type="reaction ID" value="UER00360"/>
</dbReference>
<dbReference type="InterPro" id="IPR000965">
    <property type="entry name" value="GPR_dom"/>
</dbReference>
<comment type="subcellular location">
    <subcellularLocation>
        <location evidence="7">Cytoplasm</location>
    </subcellularLocation>
</comment>
<dbReference type="GO" id="GO:0004350">
    <property type="term" value="F:glutamate-5-semialdehyde dehydrogenase activity"/>
    <property type="evidence" value="ECO:0007669"/>
    <property type="project" value="UniProtKB-UniRule"/>
</dbReference>
<proteinExistence type="inferred from homology"/>
<dbReference type="AlphaFoldDB" id="A0A540VAC9"/>
<evidence type="ECO:0000256" key="3">
    <source>
        <dbReference type="ARBA" id="ARBA00022650"/>
    </source>
</evidence>
<dbReference type="Pfam" id="PF00171">
    <property type="entry name" value="Aldedh"/>
    <property type="match status" value="1"/>
</dbReference>
<dbReference type="InterPro" id="IPR016163">
    <property type="entry name" value="Ald_DH_C"/>
</dbReference>
<comment type="pathway">
    <text evidence="1 7">Amino-acid biosynthesis; L-proline biosynthesis; L-glutamate 5-semialdehyde from L-glutamate: step 2/2.</text>
</comment>
<dbReference type="InParanoid" id="A0A540VAC9"/>
<comment type="similarity">
    <text evidence="7">Belongs to the gamma-glutamyl phosphate reductase family.</text>
</comment>
<evidence type="ECO:0000256" key="1">
    <source>
        <dbReference type="ARBA" id="ARBA00004985"/>
    </source>
</evidence>
<dbReference type="FunCoup" id="A0A540VAC9">
    <property type="interactions" value="385"/>
</dbReference>
<evidence type="ECO:0000256" key="6">
    <source>
        <dbReference type="ARBA" id="ARBA00049024"/>
    </source>
</evidence>
<dbReference type="GO" id="GO:0055129">
    <property type="term" value="P:L-proline biosynthetic process"/>
    <property type="evidence" value="ECO:0007669"/>
    <property type="project" value="UniProtKB-UniRule"/>
</dbReference>
<name>A0A540VAC9_9CHLR</name>
<organism evidence="9 10">
    <name type="scientific">Litorilinea aerophila</name>
    <dbReference type="NCBI Taxonomy" id="1204385"/>
    <lineage>
        <taxon>Bacteria</taxon>
        <taxon>Bacillati</taxon>
        <taxon>Chloroflexota</taxon>
        <taxon>Caldilineae</taxon>
        <taxon>Caldilineales</taxon>
        <taxon>Caldilineaceae</taxon>
        <taxon>Litorilinea</taxon>
    </lineage>
</organism>
<comment type="catalytic activity">
    <reaction evidence="6 7">
        <text>L-glutamate 5-semialdehyde + phosphate + NADP(+) = L-glutamyl 5-phosphate + NADPH + H(+)</text>
        <dbReference type="Rhea" id="RHEA:19541"/>
        <dbReference type="ChEBI" id="CHEBI:15378"/>
        <dbReference type="ChEBI" id="CHEBI:43474"/>
        <dbReference type="ChEBI" id="CHEBI:57783"/>
        <dbReference type="ChEBI" id="CHEBI:58066"/>
        <dbReference type="ChEBI" id="CHEBI:58274"/>
        <dbReference type="ChEBI" id="CHEBI:58349"/>
        <dbReference type="EC" id="1.2.1.41"/>
    </reaction>
</comment>
<dbReference type="Gene3D" id="3.40.605.10">
    <property type="entry name" value="Aldehyde Dehydrogenase, Chain A, domain 1"/>
    <property type="match status" value="1"/>
</dbReference>
<dbReference type="NCBIfam" id="TIGR00407">
    <property type="entry name" value="proA"/>
    <property type="match status" value="1"/>
</dbReference>
<keyword evidence="5 7" id="KW-0560">Oxidoreductase</keyword>
<gene>
    <name evidence="7" type="primary">proA</name>
    <name evidence="9" type="ORF">FKZ61_20155</name>
</gene>
<reference evidence="9 10" key="1">
    <citation type="submission" date="2019-06" db="EMBL/GenBank/DDBJ databases">
        <title>Genome sequence of Litorilinea aerophila BAA-2444.</title>
        <authorList>
            <person name="Maclea K.S."/>
            <person name="Maurais E.G."/>
            <person name="Iannazzi L.C."/>
        </authorList>
    </citation>
    <scope>NUCLEOTIDE SEQUENCE [LARGE SCALE GENOMIC DNA]</scope>
    <source>
        <strain evidence="9 10">ATCC BAA-2444</strain>
    </source>
</reference>
<comment type="function">
    <text evidence="7">Catalyzes the NADPH-dependent reduction of L-glutamate 5-phosphate into L-glutamate 5-semialdehyde and phosphate. The product spontaneously undergoes cyclization to form 1-pyrroline-5-carboxylate.</text>
</comment>
<dbReference type="PANTHER" id="PTHR11063:SF8">
    <property type="entry name" value="DELTA-1-PYRROLINE-5-CARBOXYLATE SYNTHASE"/>
    <property type="match status" value="1"/>
</dbReference>
<evidence type="ECO:0000256" key="5">
    <source>
        <dbReference type="ARBA" id="ARBA00023002"/>
    </source>
</evidence>
<dbReference type="SUPFAM" id="SSF53720">
    <property type="entry name" value="ALDH-like"/>
    <property type="match status" value="1"/>
</dbReference>
<dbReference type="GO" id="GO:0005737">
    <property type="term" value="C:cytoplasm"/>
    <property type="evidence" value="ECO:0007669"/>
    <property type="project" value="UniProtKB-SubCell"/>
</dbReference>
<dbReference type="Proteomes" id="UP000317371">
    <property type="component" value="Unassembled WGS sequence"/>
</dbReference>
<evidence type="ECO:0000256" key="2">
    <source>
        <dbReference type="ARBA" id="ARBA00022605"/>
    </source>
</evidence>
<evidence type="ECO:0000313" key="9">
    <source>
        <dbReference type="EMBL" id="TQE93737.1"/>
    </source>
</evidence>
<keyword evidence="2 7" id="KW-0028">Amino-acid biosynthesis</keyword>
<dbReference type="EMBL" id="VIGC01000034">
    <property type="protein sequence ID" value="TQE93737.1"/>
    <property type="molecule type" value="Genomic_DNA"/>
</dbReference>
<dbReference type="NCBIfam" id="NF001221">
    <property type="entry name" value="PRK00197.1"/>
    <property type="match status" value="1"/>
</dbReference>
<dbReference type="EC" id="1.2.1.41" evidence="7"/>
<protein>
    <recommendedName>
        <fullName evidence="7">Gamma-glutamyl phosphate reductase</fullName>
        <shortName evidence="7">GPR</shortName>
        <ecNumber evidence="7">1.2.1.41</ecNumber>
    </recommendedName>
    <alternativeName>
        <fullName evidence="7">Glutamate-5-semialdehyde dehydrogenase</fullName>
    </alternativeName>
    <alternativeName>
        <fullName evidence="7">Glutamyl-gamma-semialdehyde dehydrogenase</fullName>
        <shortName evidence="7">GSA dehydrogenase</shortName>
    </alternativeName>
</protein>